<dbReference type="SUPFAM" id="SSF56281">
    <property type="entry name" value="Metallo-hydrolase/oxidoreductase"/>
    <property type="match status" value="1"/>
</dbReference>
<dbReference type="Gene3D" id="1.25.40.880">
    <property type="entry name" value="Alkyl sulfatase, dimerisation domain"/>
    <property type="match status" value="1"/>
</dbReference>
<dbReference type="GO" id="GO:0046983">
    <property type="term" value="F:protein dimerization activity"/>
    <property type="evidence" value="ECO:0007669"/>
    <property type="project" value="InterPro"/>
</dbReference>
<proteinExistence type="predicted"/>
<dbReference type="Gene3D" id="3.60.15.30">
    <property type="entry name" value="Metallo-beta-lactamase domain"/>
    <property type="match status" value="1"/>
</dbReference>
<reference evidence="2 3" key="1">
    <citation type="submission" date="2017-11" db="EMBL/GenBank/DDBJ databases">
        <title>Draft genome sequence of Rhizobiales bacterium SY3-13.</title>
        <authorList>
            <person name="Sun C."/>
        </authorList>
    </citation>
    <scope>NUCLEOTIDE SEQUENCE [LARGE SCALE GENOMIC DNA]</scope>
    <source>
        <strain evidence="2 3">SY3-13</strain>
    </source>
</reference>
<dbReference type="InterPro" id="IPR029228">
    <property type="entry name" value="Alkyl_sulf_dimr"/>
</dbReference>
<dbReference type="Pfam" id="PF00753">
    <property type="entry name" value="Lactamase_B"/>
    <property type="match status" value="1"/>
</dbReference>
<evidence type="ECO:0000259" key="1">
    <source>
        <dbReference type="SMART" id="SM00849"/>
    </source>
</evidence>
<dbReference type="RefSeq" id="WP_109796274.1">
    <property type="nucleotide sequence ID" value="NZ_PHIG01000007.1"/>
</dbReference>
<keyword evidence="2" id="KW-0378">Hydrolase</keyword>
<dbReference type="Pfam" id="PF14863">
    <property type="entry name" value="Alkyl_sulf_dimr"/>
    <property type="match status" value="1"/>
</dbReference>
<evidence type="ECO:0000313" key="3">
    <source>
        <dbReference type="Proteomes" id="UP000229498"/>
    </source>
</evidence>
<dbReference type="InterPro" id="IPR052195">
    <property type="entry name" value="Bact_Alkyl/Aryl-Sulfatase"/>
</dbReference>
<evidence type="ECO:0000313" key="2">
    <source>
        <dbReference type="EMBL" id="PJK31108.1"/>
    </source>
</evidence>
<feature type="domain" description="Metallo-beta-lactamase" evidence="1">
    <location>
        <begin position="45"/>
        <end position="252"/>
    </location>
</feature>
<dbReference type="EMBL" id="PHIG01000007">
    <property type="protein sequence ID" value="PJK31108.1"/>
    <property type="molecule type" value="Genomic_DNA"/>
</dbReference>
<dbReference type="InterPro" id="IPR001279">
    <property type="entry name" value="Metallo-B-lactamas"/>
</dbReference>
<dbReference type="PANTHER" id="PTHR43223:SF2">
    <property type="entry name" value="METALLO-BETA-LACTAMASE DOMAIN-CONTAINING PROTEIN"/>
    <property type="match status" value="1"/>
</dbReference>
<sequence>MADLLGMSARYIDEGAIPEGDTSPLDRRSRELSEIADGVAVIEAFSHVLAFRTDEGLVLFDTSHEAHARPIIENMRRWTKDPVHSIAFTHGHIDHVGGAKAFVDEAADAGNPRPRFIAHENVDARIDRYQLTSGYNRIVNQRQFSRGRMGGAGREDRPFGPAEWVRPDTTFQNRLTVRVGDETVEMRHDRGETDDHLWAWLPKHKAICAGDFLIWAFPNAGNPQKAQRYPLEWAHALRQMQAMEPELLLPAHGLPIAGRERIAGVLDSMARALEGLVRDTLELMNQGARLNDIIHTVSAPADLLEKPYLKPVYDEPEFVVRNIWRLYGGWYDGNPANLKPARESELADELCRLAGGAAALSFRARELSEAGRHRLACHLAEIAVQASPDAKAVHAARAKVYAARRDAERSLMAKGIFNTVSAESAAKAEKE</sequence>
<dbReference type="Proteomes" id="UP000229498">
    <property type="component" value="Unassembled WGS sequence"/>
</dbReference>
<accession>A0A2M9G5W4</accession>
<dbReference type="InterPro" id="IPR038536">
    <property type="entry name" value="Alkyl/aryl-sulf_dimr_sf"/>
</dbReference>
<dbReference type="PANTHER" id="PTHR43223">
    <property type="entry name" value="ALKYL/ARYL-SULFATASE"/>
    <property type="match status" value="1"/>
</dbReference>
<gene>
    <name evidence="2" type="ORF">CVT23_02415</name>
</gene>
<comment type="caution">
    <text evidence="2">The sequence shown here is derived from an EMBL/GenBank/DDBJ whole genome shotgun (WGS) entry which is preliminary data.</text>
</comment>
<dbReference type="AlphaFoldDB" id="A0A2M9G5W4"/>
<dbReference type="OrthoDB" id="9815874at2"/>
<keyword evidence="3" id="KW-1185">Reference proteome</keyword>
<organism evidence="2 3">
    <name type="scientific">Minwuia thermotolerans</name>
    <dbReference type="NCBI Taxonomy" id="2056226"/>
    <lineage>
        <taxon>Bacteria</taxon>
        <taxon>Pseudomonadati</taxon>
        <taxon>Pseudomonadota</taxon>
        <taxon>Alphaproteobacteria</taxon>
        <taxon>Minwuiales</taxon>
        <taxon>Minwuiaceae</taxon>
        <taxon>Minwuia</taxon>
    </lineage>
</organism>
<protein>
    <submittedName>
        <fullName evidence="2">MBL fold metallo-hydrolase</fullName>
    </submittedName>
</protein>
<dbReference type="InterPro" id="IPR036866">
    <property type="entry name" value="RibonucZ/Hydroxyglut_hydro"/>
</dbReference>
<name>A0A2M9G5W4_9PROT</name>
<dbReference type="GO" id="GO:0016787">
    <property type="term" value="F:hydrolase activity"/>
    <property type="evidence" value="ECO:0007669"/>
    <property type="project" value="UniProtKB-KW"/>
</dbReference>
<dbReference type="SMART" id="SM00849">
    <property type="entry name" value="Lactamase_B"/>
    <property type="match status" value="1"/>
</dbReference>